<feature type="region of interest" description="Disordered" evidence="1">
    <location>
        <begin position="1"/>
        <end position="51"/>
    </location>
</feature>
<dbReference type="AlphaFoldDB" id="A0A366DFH4"/>
<feature type="domain" description="DUF4349" evidence="3">
    <location>
        <begin position="50"/>
        <end position="256"/>
    </location>
</feature>
<evidence type="ECO:0000259" key="3">
    <source>
        <dbReference type="Pfam" id="PF14257"/>
    </source>
</evidence>
<evidence type="ECO:0000256" key="1">
    <source>
        <dbReference type="SAM" id="MobiDB-lite"/>
    </source>
</evidence>
<dbReference type="EMBL" id="QNRE01000008">
    <property type="protein sequence ID" value="RBO88803.1"/>
    <property type="molecule type" value="Genomic_DNA"/>
</dbReference>
<protein>
    <submittedName>
        <fullName evidence="4">Uncharacterized protein DUF4349</fullName>
    </submittedName>
</protein>
<organism evidence="4 5">
    <name type="scientific">Nocardia puris</name>
    <dbReference type="NCBI Taxonomy" id="208602"/>
    <lineage>
        <taxon>Bacteria</taxon>
        <taxon>Bacillati</taxon>
        <taxon>Actinomycetota</taxon>
        <taxon>Actinomycetes</taxon>
        <taxon>Mycobacteriales</taxon>
        <taxon>Nocardiaceae</taxon>
        <taxon>Nocardia</taxon>
    </lineage>
</organism>
<sequence>MGLLVGCGGDDERSDGSAPGLATVAPVAPPGLREQGVPDQRQQAPETVDRKEVVSGNVEITSGDPIGAAAQVIDQVRRAGGRVDSRTEQPGTDDLDPSASLTVRVPADKTDEFLDGLGGLGTLTSVTVNRDDVTMQWEDLDARIAALRASVDRLRALIETAADTADLLAAEEALSDRQGELDSLVAQKRRLDDQVALSTLTIQITTDAETSSDDPSNFFEGLAAGWNSFVDWGKDAIVFVGKAIPWVGFLAVLGAIGYALVRVIRRKSRSSRGAHAQGAGAPASAPTETGAPAGSGTATPTGSGTAPAESGTAPAESGTAAGDAAGSGADQENGENRTEKS</sequence>
<gene>
    <name evidence="4" type="ORF">DFR74_10828</name>
</gene>
<comment type="caution">
    <text evidence="4">The sequence shown here is derived from an EMBL/GenBank/DDBJ whole genome shotgun (WGS) entry which is preliminary data.</text>
</comment>
<feature type="region of interest" description="Disordered" evidence="1">
    <location>
        <begin position="271"/>
        <end position="341"/>
    </location>
</feature>
<name>A0A366DFH4_9NOCA</name>
<dbReference type="STRING" id="1210090.GCA_001613185_05303"/>
<dbReference type="Pfam" id="PF14257">
    <property type="entry name" value="DUF4349"/>
    <property type="match status" value="1"/>
</dbReference>
<keyword evidence="2" id="KW-0812">Transmembrane</keyword>
<feature type="compositionally biased region" description="Low complexity" evidence="1">
    <location>
        <begin position="273"/>
        <end position="330"/>
    </location>
</feature>
<reference evidence="4 5" key="1">
    <citation type="submission" date="2018-06" db="EMBL/GenBank/DDBJ databases">
        <title>Genomic Encyclopedia of Type Strains, Phase IV (KMG-IV): sequencing the most valuable type-strain genomes for metagenomic binning, comparative biology and taxonomic classification.</title>
        <authorList>
            <person name="Goeker M."/>
        </authorList>
    </citation>
    <scope>NUCLEOTIDE SEQUENCE [LARGE SCALE GENOMIC DNA]</scope>
    <source>
        <strain evidence="4 5">DSM 44599</strain>
    </source>
</reference>
<keyword evidence="2" id="KW-0472">Membrane</keyword>
<keyword evidence="2" id="KW-1133">Transmembrane helix</keyword>
<evidence type="ECO:0000313" key="5">
    <source>
        <dbReference type="Proteomes" id="UP000252586"/>
    </source>
</evidence>
<accession>A0A366DFH4</accession>
<dbReference type="Proteomes" id="UP000252586">
    <property type="component" value="Unassembled WGS sequence"/>
</dbReference>
<evidence type="ECO:0000313" key="4">
    <source>
        <dbReference type="EMBL" id="RBO88803.1"/>
    </source>
</evidence>
<proteinExistence type="predicted"/>
<feature type="transmembrane region" description="Helical" evidence="2">
    <location>
        <begin position="243"/>
        <end position="261"/>
    </location>
</feature>
<keyword evidence="5" id="KW-1185">Reference proteome</keyword>
<evidence type="ECO:0000256" key="2">
    <source>
        <dbReference type="SAM" id="Phobius"/>
    </source>
</evidence>
<dbReference type="InterPro" id="IPR025645">
    <property type="entry name" value="DUF4349"/>
</dbReference>